<dbReference type="EC" id="2.3.1.189" evidence="4"/>
<feature type="binding site" evidence="4">
    <location>
        <position position="259"/>
    </location>
    <ligand>
        <name>1D-myo-inositol 2-(L-cysteinylamino)-2-deoxy-alpha-D-glucopyranoside</name>
        <dbReference type="ChEBI" id="CHEBI:58887"/>
    </ligand>
</feature>
<keyword evidence="1 4" id="KW-0808">Transferase</keyword>
<feature type="binding site" evidence="4">
    <location>
        <position position="246"/>
    </location>
    <ligand>
        <name>1D-myo-inositol 2-(L-cysteinylamino)-2-deoxy-alpha-D-glucopyranoside</name>
        <dbReference type="ChEBI" id="CHEBI:58887"/>
    </ligand>
</feature>
<dbReference type="PANTHER" id="PTHR43072:SF23">
    <property type="entry name" value="UPF0039 PROTEIN C11D3.02C"/>
    <property type="match status" value="1"/>
</dbReference>
<keyword evidence="3 4" id="KW-0012">Acyltransferase</keyword>
<dbReference type="HAMAP" id="MF_01698">
    <property type="entry name" value="MshD"/>
    <property type="match status" value="1"/>
</dbReference>
<evidence type="ECO:0000256" key="2">
    <source>
        <dbReference type="ARBA" id="ARBA00022737"/>
    </source>
</evidence>
<dbReference type="PANTHER" id="PTHR43072">
    <property type="entry name" value="N-ACETYLTRANSFERASE"/>
    <property type="match status" value="1"/>
</dbReference>
<dbReference type="Pfam" id="PF00583">
    <property type="entry name" value="Acetyltransf_1"/>
    <property type="match status" value="2"/>
</dbReference>
<dbReference type="InterPro" id="IPR000182">
    <property type="entry name" value="GNAT_dom"/>
</dbReference>
<feature type="domain" description="N-acetyltransferase" evidence="5">
    <location>
        <begin position="179"/>
        <end position="328"/>
    </location>
</feature>
<dbReference type="GO" id="GO:0035447">
    <property type="term" value="F:mycothiol synthase activity"/>
    <property type="evidence" value="ECO:0007669"/>
    <property type="project" value="UniProtKB-UniRule"/>
</dbReference>
<comment type="similarity">
    <text evidence="4">Belongs to the acetyltransferase family. MshD subfamily.</text>
</comment>
<feature type="domain" description="N-acetyltransferase" evidence="5">
    <location>
        <begin position="20"/>
        <end position="160"/>
    </location>
</feature>
<dbReference type="RefSeq" id="WP_103464896.1">
    <property type="nucleotide sequence ID" value="NZ_PPXC01000004.1"/>
</dbReference>
<evidence type="ECO:0000259" key="5">
    <source>
        <dbReference type="PROSITE" id="PS51186"/>
    </source>
</evidence>
<feature type="binding site" evidence="4">
    <location>
        <begin position="270"/>
        <end position="276"/>
    </location>
    <ligand>
        <name>acetyl-CoA</name>
        <dbReference type="ChEBI" id="CHEBI:57288"/>
        <label>2</label>
    </ligand>
</feature>
<dbReference type="NCBIfam" id="TIGR03448">
    <property type="entry name" value="mycothiol_MshD"/>
    <property type="match status" value="1"/>
</dbReference>
<evidence type="ECO:0000256" key="1">
    <source>
        <dbReference type="ARBA" id="ARBA00022679"/>
    </source>
</evidence>
<keyword evidence="7" id="KW-1185">Reference proteome</keyword>
<dbReference type="Gene3D" id="3.40.630.30">
    <property type="match status" value="1"/>
</dbReference>
<comment type="caution">
    <text evidence="4">Lacks conserved residue(s) required for the propagation of feature annotation.</text>
</comment>
<comment type="caution">
    <text evidence="6">The sequence shown here is derived from an EMBL/GenBank/DDBJ whole genome shotgun (WGS) entry which is preliminary data.</text>
</comment>
<dbReference type="GO" id="GO:0010125">
    <property type="term" value="P:mycothiol biosynthetic process"/>
    <property type="evidence" value="ECO:0007669"/>
    <property type="project" value="UniProtKB-UniRule"/>
</dbReference>
<reference evidence="6 7" key="1">
    <citation type="submission" date="2018-01" db="EMBL/GenBank/DDBJ databases">
        <title>Arthrobacter sp. nov., from glaciers in China.</title>
        <authorList>
            <person name="Liu Q."/>
            <person name="Xin Y.-H."/>
        </authorList>
    </citation>
    <scope>NUCLEOTIDE SEQUENCE [LARGE SCALE GENOMIC DNA]</scope>
    <source>
        <strain evidence="6 7">HLT2-12-2</strain>
    </source>
</reference>
<evidence type="ECO:0000256" key="4">
    <source>
        <dbReference type="HAMAP-Rule" id="MF_01698"/>
    </source>
</evidence>
<feature type="binding site" evidence="4">
    <location>
        <begin position="263"/>
        <end position="265"/>
    </location>
    <ligand>
        <name>acetyl-CoA</name>
        <dbReference type="ChEBI" id="CHEBI:57288"/>
        <label>2</label>
    </ligand>
</feature>
<comment type="function">
    <text evidence="4">Catalyzes the transfer of acetyl from acetyl-CoA to desacetylmycothiol (Cys-GlcN-Ins) to form mycothiol.</text>
</comment>
<accession>A0A2S3ZZ59</accession>
<protein>
    <recommendedName>
        <fullName evidence="4">Mycothiol acetyltransferase</fullName>
        <shortName evidence="4">MSH acetyltransferase</shortName>
        <ecNumber evidence="4">2.3.1.189</ecNumber>
    </recommendedName>
    <alternativeName>
        <fullName evidence="4">Mycothiol synthase</fullName>
    </alternativeName>
</protein>
<evidence type="ECO:0000313" key="6">
    <source>
        <dbReference type="EMBL" id="POH74187.1"/>
    </source>
</evidence>
<organism evidence="6 7">
    <name type="scientific">Arthrobacter glacialis</name>
    <dbReference type="NCBI Taxonomy" id="1664"/>
    <lineage>
        <taxon>Bacteria</taxon>
        <taxon>Bacillati</taxon>
        <taxon>Actinomycetota</taxon>
        <taxon>Actinomycetes</taxon>
        <taxon>Micrococcales</taxon>
        <taxon>Micrococcaceae</taxon>
        <taxon>Arthrobacter</taxon>
    </lineage>
</organism>
<gene>
    <name evidence="4 6" type="primary">mshD</name>
    <name evidence="6" type="ORF">CVS27_06365</name>
</gene>
<feature type="binding site" evidence="4">
    <location>
        <position position="297"/>
    </location>
    <ligand>
        <name>1D-myo-inositol 2-(L-cysteinylamino)-2-deoxy-alpha-D-glucopyranoside</name>
        <dbReference type="ChEBI" id="CHEBI:58887"/>
    </ligand>
</feature>
<dbReference type="AlphaFoldDB" id="A0A2S3ZZ59"/>
<dbReference type="PROSITE" id="PS51186">
    <property type="entry name" value="GNAT"/>
    <property type="match status" value="2"/>
</dbReference>
<dbReference type="EMBL" id="PPXC01000004">
    <property type="protein sequence ID" value="POH74187.1"/>
    <property type="molecule type" value="Genomic_DNA"/>
</dbReference>
<feature type="binding site" evidence="4">
    <location>
        <position position="44"/>
    </location>
    <ligand>
        <name>1D-myo-inositol 2-(L-cysteinylamino)-2-deoxy-alpha-D-glucopyranoside</name>
        <dbReference type="ChEBI" id="CHEBI:58887"/>
    </ligand>
</feature>
<comment type="catalytic activity">
    <reaction evidence="4">
        <text>1D-myo-inositol 2-(L-cysteinylamino)-2-deoxy-alpha-D-glucopyranoside + acetyl-CoA = mycothiol + CoA + H(+)</text>
        <dbReference type="Rhea" id="RHEA:26172"/>
        <dbReference type="ChEBI" id="CHEBI:15378"/>
        <dbReference type="ChEBI" id="CHEBI:16768"/>
        <dbReference type="ChEBI" id="CHEBI:57287"/>
        <dbReference type="ChEBI" id="CHEBI:57288"/>
        <dbReference type="ChEBI" id="CHEBI:58887"/>
        <dbReference type="EC" id="2.3.1.189"/>
    </reaction>
</comment>
<dbReference type="InterPro" id="IPR017813">
    <property type="entry name" value="Mycothiol_AcTrfase"/>
</dbReference>
<feature type="binding site" evidence="4">
    <location>
        <position position="206"/>
    </location>
    <ligand>
        <name>1D-myo-inositol 2-(L-cysteinylamino)-2-deoxy-alpha-D-glucopyranoside</name>
        <dbReference type="ChEBI" id="CHEBI:58887"/>
    </ligand>
</feature>
<evidence type="ECO:0000313" key="7">
    <source>
        <dbReference type="Proteomes" id="UP000237061"/>
    </source>
</evidence>
<name>A0A2S3ZZ59_ARTGL</name>
<dbReference type="SUPFAM" id="SSF55729">
    <property type="entry name" value="Acyl-CoA N-acyltransferases (Nat)"/>
    <property type="match status" value="1"/>
</dbReference>
<dbReference type="PIRSF" id="PIRSF021524">
    <property type="entry name" value="MSH_acetyltransferase"/>
    <property type="match status" value="1"/>
</dbReference>
<dbReference type="Proteomes" id="UP000237061">
    <property type="component" value="Unassembled WGS sequence"/>
</dbReference>
<sequence>MSPAKTDSWPVTIIAGAPGPEIRREIQTVIDAAEDADGNPPFSEQTLVELKSTQAGPHSVLTLLTYAPEDASPTVGEDLAGVAIVVLDGNEGVLELVVHPAYRNDGVGAILADKLVEVRGLQGIKAWSHGDHEAAADLAASYGYRAIRELWRMRLVRQAPQFTQPVEPVQADYPTPDGVSLRTFVPNQDEDAWLAANAAAFAHHPEQGSLTRSDLRARMDEDWFDPAGFFLAVNGADEILGFHWTKIHPARSGQAAMGEVYVVGVTPAAQGMGLGKTLTRAGIDYLHNAGLRAIMLYVDADNEAAVALYRKLGFAKWDSSVMYGPMSA</sequence>
<dbReference type="CDD" id="cd04301">
    <property type="entry name" value="NAT_SF"/>
    <property type="match status" value="1"/>
</dbReference>
<proteinExistence type="inferred from homology"/>
<dbReference type="InterPro" id="IPR016181">
    <property type="entry name" value="Acyl_CoA_acyltransferase"/>
</dbReference>
<keyword evidence="2 4" id="KW-0677">Repeat</keyword>
<evidence type="ECO:0000256" key="3">
    <source>
        <dbReference type="ARBA" id="ARBA00023315"/>
    </source>
</evidence>
<comment type="subunit">
    <text evidence="4">Monomer.</text>
</comment>
<feature type="binding site" evidence="4">
    <location>
        <begin position="96"/>
        <end position="98"/>
    </location>
    <ligand>
        <name>acetyl-CoA</name>
        <dbReference type="ChEBI" id="CHEBI:57288"/>
        <label>1</label>
    </ligand>
</feature>